<evidence type="ECO:0000313" key="1">
    <source>
        <dbReference type="EMBL" id="SHN79342.1"/>
    </source>
</evidence>
<organism evidence="1 2">
    <name type="scientific">Geodermatophilus obscurus</name>
    <dbReference type="NCBI Taxonomy" id="1861"/>
    <lineage>
        <taxon>Bacteria</taxon>
        <taxon>Bacillati</taxon>
        <taxon>Actinomycetota</taxon>
        <taxon>Actinomycetes</taxon>
        <taxon>Geodermatophilales</taxon>
        <taxon>Geodermatophilaceae</taxon>
        <taxon>Geodermatophilus</taxon>
    </lineage>
</organism>
<sequence length="78" mass="8677">MPISCGDARTGWATSGRDDVDGITGIRADDADWSWPPSAAVPYVGGRQFHTESWAPASTVRRPWVRVGRWTLLYRRCA</sequence>
<reference evidence="1 2" key="1">
    <citation type="submission" date="2016-12" db="EMBL/GenBank/DDBJ databases">
        <authorList>
            <person name="Song W.-J."/>
            <person name="Kurnit D.M."/>
        </authorList>
    </citation>
    <scope>NUCLEOTIDE SEQUENCE [LARGE SCALE GENOMIC DNA]</scope>
    <source>
        <strain evidence="1 2">DSM 43162</strain>
    </source>
</reference>
<evidence type="ECO:0000313" key="2">
    <source>
        <dbReference type="Proteomes" id="UP000184428"/>
    </source>
</evidence>
<proteinExistence type="predicted"/>
<protein>
    <submittedName>
        <fullName evidence="1">Uncharacterized protein</fullName>
    </submittedName>
</protein>
<dbReference type="Proteomes" id="UP000184428">
    <property type="component" value="Unassembled WGS sequence"/>
</dbReference>
<accession>A0A1M7U8D9</accession>
<name>A0A1M7U8D9_9ACTN</name>
<dbReference type="EMBL" id="FRDM01000013">
    <property type="protein sequence ID" value="SHN79342.1"/>
    <property type="molecule type" value="Genomic_DNA"/>
</dbReference>
<dbReference type="AlphaFoldDB" id="A0A1M7U8D9"/>
<gene>
    <name evidence="1" type="ORF">SAMN05660350_02770</name>
</gene>